<name>A0A502DVZ4_9MYCO</name>
<gene>
    <name evidence="1" type="ORF">EAH80_25985</name>
</gene>
<comment type="caution">
    <text evidence="1">The sequence shown here is derived from an EMBL/GenBank/DDBJ whole genome shotgun (WGS) entry which is preliminary data.</text>
</comment>
<dbReference type="EMBL" id="RCZG01000015">
    <property type="protein sequence ID" value="TPG29688.1"/>
    <property type="molecule type" value="Genomic_DNA"/>
</dbReference>
<dbReference type="Proteomes" id="UP000320095">
    <property type="component" value="Unassembled WGS sequence"/>
</dbReference>
<dbReference type="AlphaFoldDB" id="A0A502DVZ4"/>
<reference evidence="1 2" key="1">
    <citation type="journal article" date="2019" name="Environ. Microbiol.">
        <title>Species interactions and distinct microbial communities in high Arctic permafrost affected cryosols are associated with the CH4 and CO2 gas fluxes.</title>
        <authorList>
            <person name="Altshuler I."/>
            <person name="Hamel J."/>
            <person name="Turney S."/>
            <person name="Magnuson E."/>
            <person name="Levesque R."/>
            <person name="Greer C."/>
            <person name="Whyte L.G."/>
        </authorList>
    </citation>
    <scope>NUCLEOTIDE SEQUENCE [LARGE SCALE GENOMIC DNA]</scope>
    <source>
        <strain evidence="1 2">S5.20</strain>
    </source>
</reference>
<organism evidence="1 2">
    <name type="scientific">Mycolicibacterium hodleri</name>
    <dbReference type="NCBI Taxonomy" id="49897"/>
    <lineage>
        <taxon>Bacteria</taxon>
        <taxon>Bacillati</taxon>
        <taxon>Actinomycetota</taxon>
        <taxon>Actinomycetes</taxon>
        <taxon>Mycobacteriales</taxon>
        <taxon>Mycobacteriaceae</taxon>
        <taxon>Mycolicibacterium</taxon>
    </lineage>
</organism>
<accession>A0A502DVZ4</accession>
<evidence type="ECO:0000313" key="2">
    <source>
        <dbReference type="Proteomes" id="UP000320095"/>
    </source>
</evidence>
<sequence>MTGVCRECREDLEHCHGTLVHHASSAVECTDDCATPDGLHAFSIDCKAVGCVCAVTVAVSAVS</sequence>
<proteinExistence type="predicted"/>
<keyword evidence="2" id="KW-1185">Reference proteome</keyword>
<protein>
    <submittedName>
        <fullName evidence="1">Uncharacterized protein</fullName>
    </submittedName>
</protein>
<evidence type="ECO:0000313" key="1">
    <source>
        <dbReference type="EMBL" id="TPG29688.1"/>
    </source>
</evidence>